<comment type="caution">
    <text evidence="2">The sequence shown here is derived from an EMBL/GenBank/DDBJ whole genome shotgun (WGS) entry which is preliminary data.</text>
</comment>
<dbReference type="SUPFAM" id="SSF47413">
    <property type="entry name" value="lambda repressor-like DNA-binding domains"/>
    <property type="match status" value="1"/>
</dbReference>
<gene>
    <name evidence="2" type="ORF">IAA53_05970</name>
</gene>
<dbReference type="PANTHER" id="PTHR37038:SF14">
    <property type="entry name" value="TRANSCRIPTIONAL ACTIVATOR"/>
    <property type="match status" value="1"/>
</dbReference>
<dbReference type="EMBL" id="DVHE01000048">
    <property type="protein sequence ID" value="HIR50817.1"/>
    <property type="molecule type" value="Genomic_DNA"/>
</dbReference>
<sequence length="314" mass="36213">MREIFLGEVIRQRRVELRLTQEEVCEGICEPITISRMENGKQTPSRNRVKALLQRLGLPDDRFYGLLSAKELEISRLEKEIVSCNVRFERAEGEEKKVARAEALAKLQALEQVIDGDDTLSQQLILRSRYLLGTEQGRYDFETGMAMLLEAMRLTKPRFDIRQIEKGLYTEQEVKLLNNMALCYSRAGKHVEALDILRQLLGYLQTSWEKIPPHRAYIPLVACNYARELGIVKRYAEAIEIAEEAKNICINYGHYQFLPGLLAILAECCFFIGDSARSAALYRQAYYLYEVIKNEKNRSIIQAEARERLGLILE</sequence>
<dbReference type="AlphaFoldDB" id="A0A9D1DHP6"/>
<dbReference type="Gene3D" id="1.25.40.10">
    <property type="entry name" value="Tetratricopeptide repeat domain"/>
    <property type="match status" value="1"/>
</dbReference>
<accession>A0A9D1DHP6</accession>
<dbReference type="InterPro" id="IPR001387">
    <property type="entry name" value="Cro/C1-type_HTH"/>
</dbReference>
<dbReference type="GO" id="GO:0003677">
    <property type="term" value="F:DNA binding"/>
    <property type="evidence" value="ECO:0007669"/>
    <property type="project" value="InterPro"/>
</dbReference>
<proteinExistence type="predicted"/>
<reference evidence="2" key="1">
    <citation type="submission" date="2020-10" db="EMBL/GenBank/DDBJ databases">
        <authorList>
            <person name="Gilroy R."/>
        </authorList>
    </citation>
    <scope>NUCLEOTIDE SEQUENCE</scope>
    <source>
        <strain evidence="2">ChiBcec15-4380</strain>
    </source>
</reference>
<dbReference type="CDD" id="cd00093">
    <property type="entry name" value="HTH_XRE"/>
    <property type="match status" value="1"/>
</dbReference>
<dbReference type="SMART" id="SM00530">
    <property type="entry name" value="HTH_XRE"/>
    <property type="match status" value="1"/>
</dbReference>
<dbReference type="Pfam" id="PF13560">
    <property type="entry name" value="HTH_31"/>
    <property type="match status" value="1"/>
</dbReference>
<dbReference type="SUPFAM" id="SSF48452">
    <property type="entry name" value="TPR-like"/>
    <property type="match status" value="1"/>
</dbReference>
<dbReference type="InterPro" id="IPR053163">
    <property type="entry name" value="HTH-type_regulator_Rgg"/>
</dbReference>
<evidence type="ECO:0000313" key="3">
    <source>
        <dbReference type="Proteomes" id="UP000824239"/>
    </source>
</evidence>
<reference evidence="2" key="2">
    <citation type="journal article" date="2021" name="PeerJ">
        <title>Extensive microbial diversity within the chicken gut microbiome revealed by metagenomics and culture.</title>
        <authorList>
            <person name="Gilroy R."/>
            <person name="Ravi A."/>
            <person name="Getino M."/>
            <person name="Pursley I."/>
            <person name="Horton D.L."/>
            <person name="Alikhan N.F."/>
            <person name="Baker D."/>
            <person name="Gharbi K."/>
            <person name="Hall N."/>
            <person name="Watson M."/>
            <person name="Adriaenssens E.M."/>
            <person name="Foster-Nyarko E."/>
            <person name="Jarju S."/>
            <person name="Secka A."/>
            <person name="Antonio M."/>
            <person name="Oren A."/>
            <person name="Chaudhuri R.R."/>
            <person name="La Ragione R."/>
            <person name="Hildebrand F."/>
            <person name="Pallen M.J."/>
        </authorList>
    </citation>
    <scope>NUCLEOTIDE SEQUENCE</scope>
    <source>
        <strain evidence="2">ChiBcec15-4380</strain>
    </source>
</reference>
<dbReference type="InterPro" id="IPR010982">
    <property type="entry name" value="Lambda_DNA-bd_dom_sf"/>
</dbReference>
<feature type="domain" description="HTH cro/C1-type" evidence="1">
    <location>
        <begin position="10"/>
        <end position="63"/>
    </location>
</feature>
<dbReference type="PROSITE" id="PS50943">
    <property type="entry name" value="HTH_CROC1"/>
    <property type="match status" value="1"/>
</dbReference>
<dbReference type="Proteomes" id="UP000824239">
    <property type="component" value="Unassembled WGS sequence"/>
</dbReference>
<dbReference type="InterPro" id="IPR011990">
    <property type="entry name" value="TPR-like_helical_dom_sf"/>
</dbReference>
<protein>
    <submittedName>
        <fullName evidence="2">Helix-turn-helix transcriptional regulator</fullName>
    </submittedName>
</protein>
<evidence type="ECO:0000313" key="2">
    <source>
        <dbReference type="EMBL" id="HIR50817.1"/>
    </source>
</evidence>
<evidence type="ECO:0000259" key="1">
    <source>
        <dbReference type="PROSITE" id="PS50943"/>
    </source>
</evidence>
<name>A0A9D1DHP6_9FIRM</name>
<organism evidence="2 3">
    <name type="scientific">Candidatus Avoscillospira avicola</name>
    <dbReference type="NCBI Taxonomy" id="2840706"/>
    <lineage>
        <taxon>Bacteria</taxon>
        <taxon>Bacillati</taxon>
        <taxon>Bacillota</taxon>
        <taxon>Clostridia</taxon>
        <taxon>Eubacteriales</taxon>
        <taxon>Oscillospiraceae</taxon>
        <taxon>Oscillospiraceae incertae sedis</taxon>
        <taxon>Candidatus Avoscillospira</taxon>
    </lineage>
</organism>
<dbReference type="PANTHER" id="PTHR37038">
    <property type="entry name" value="TRANSCRIPTIONAL REGULATOR-RELATED"/>
    <property type="match status" value="1"/>
</dbReference>